<feature type="transmembrane region" description="Helical" evidence="1">
    <location>
        <begin position="21"/>
        <end position="44"/>
    </location>
</feature>
<accession>A0A5D4NTZ4</accession>
<organism evidence="2 3">
    <name type="scientific">Rossellomorea vietnamensis</name>
    <dbReference type="NCBI Taxonomy" id="218284"/>
    <lineage>
        <taxon>Bacteria</taxon>
        <taxon>Bacillati</taxon>
        <taxon>Bacillota</taxon>
        <taxon>Bacilli</taxon>
        <taxon>Bacillales</taxon>
        <taxon>Bacillaceae</taxon>
        <taxon>Rossellomorea</taxon>
    </lineage>
</organism>
<gene>
    <name evidence="2" type="ORF">FZC78_07395</name>
</gene>
<name>A0A5D4NTZ4_9BACI</name>
<comment type="caution">
    <text evidence="2">The sequence shown here is derived from an EMBL/GenBank/DDBJ whole genome shotgun (WGS) entry which is preliminary data.</text>
</comment>
<evidence type="ECO:0000313" key="2">
    <source>
        <dbReference type="EMBL" id="TYS17677.1"/>
    </source>
</evidence>
<dbReference type="EMBL" id="VTEI01000003">
    <property type="protein sequence ID" value="TYS17677.1"/>
    <property type="molecule type" value="Genomic_DNA"/>
</dbReference>
<sequence>MKKGKIKLGKTTSLSTLNLTYTMRMVIVAFFMIDGGGGAVMGVFRKHCCYLILSSKNPPITRMKYGKPKKKRAALPRLALKLLVSGEKSGSWDFSESNYICENSLFIGKTE</sequence>
<evidence type="ECO:0000313" key="3">
    <source>
        <dbReference type="Proteomes" id="UP000322267"/>
    </source>
</evidence>
<keyword evidence="1" id="KW-1133">Transmembrane helix</keyword>
<reference evidence="2 3" key="1">
    <citation type="submission" date="2019-08" db="EMBL/GenBank/DDBJ databases">
        <title>Bacillus genomes from the desert of Cuatro Cienegas, Coahuila.</title>
        <authorList>
            <person name="Olmedo-Alvarez G."/>
        </authorList>
    </citation>
    <scope>NUCLEOTIDE SEQUENCE [LARGE SCALE GENOMIC DNA]</scope>
    <source>
        <strain evidence="2 3">CH34_1T</strain>
    </source>
</reference>
<evidence type="ECO:0000256" key="1">
    <source>
        <dbReference type="SAM" id="Phobius"/>
    </source>
</evidence>
<protein>
    <submittedName>
        <fullName evidence="2">Uncharacterized protein</fullName>
    </submittedName>
</protein>
<dbReference type="RefSeq" id="WP_148939011.1">
    <property type="nucleotide sequence ID" value="NZ_VTEI01000003.1"/>
</dbReference>
<dbReference type="AlphaFoldDB" id="A0A5D4NTZ4"/>
<proteinExistence type="predicted"/>
<dbReference type="Proteomes" id="UP000322267">
    <property type="component" value="Unassembled WGS sequence"/>
</dbReference>
<keyword evidence="1" id="KW-0472">Membrane</keyword>
<keyword evidence="1" id="KW-0812">Transmembrane</keyword>